<evidence type="ECO:0000256" key="6">
    <source>
        <dbReference type="SAM" id="Phobius"/>
    </source>
</evidence>
<dbReference type="AlphaFoldDB" id="A0AA46AJP9"/>
<organism evidence="7 8">
    <name type="scientific">Anoxynatronum buryatiense</name>
    <dbReference type="NCBI Taxonomy" id="489973"/>
    <lineage>
        <taxon>Bacteria</taxon>
        <taxon>Bacillati</taxon>
        <taxon>Bacillota</taxon>
        <taxon>Clostridia</taxon>
        <taxon>Eubacteriales</taxon>
        <taxon>Clostridiaceae</taxon>
        <taxon>Anoxynatronum</taxon>
    </lineage>
</organism>
<comment type="caution">
    <text evidence="7">The sequence shown here is derived from an EMBL/GenBank/DDBJ whole genome shotgun (WGS) entry which is preliminary data.</text>
</comment>
<feature type="transmembrane region" description="Helical" evidence="6">
    <location>
        <begin position="358"/>
        <end position="379"/>
    </location>
</feature>
<feature type="transmembrane region" description="Helical" evidence="6">
    <location>
        <begin position="43"/>
        <end position="65"/>
    </location>
</feature>
<dbReference type="GO" id="GO:0005886">
    <property type="term" value="C:plasma membrane"/>
    <property type="evidence" value="ECO:0007669"/>
    <property type="project" value="UniProtKB-SubCell"/>
</dbReference>
<dbReference type="PANTHER" id="PTHR42770:SF7">
    <property type="entry name" value="MEMBRANE PROTEIN"/>
    <property type="match status" value="1"/>
</dbReference>
<feature type="transmembrane region" description="Helical" evidence="6">
    <location>
        <begin position="430"/>
        <end position="447"/>
    </location>
</feature>
<evidence type="ECO:0000256" key="3">
    <source>
        <dbReference type="ARBA" id="ARBA00022692"/>
    </source>
</evidence>
<feature type="transmembrane region" description="Helical" evidence="6">
    <location>
        <begin position="334"/>
        <end position="352"/>
    </location>
</feature>
<keyword evidence="5 6" id="KW-0472">Membrane</keyword>
<feature type="transmembrane region" description="Helical" evidence="6">
    <location>
        <begin position="194"/>
        <end position="217"/>
    </location>
</feature>
<feature type="transmembrane region" description="Helical" evidence="6">
    <location>
        <begin position="237"/>
        <end position="260"/>
    </location>
</feature>
<evidence type="ECO:0000256" key="5">
    <source>
        <dbReference type="ARBA" id="ARBA00023136"/>
    </source>
</evidence>
<dbReference type="EMBL" id="FXUF01000010">
    <property type="protein sequence ID" value="SMP62513.1"/>
    <property type="molecule type" value="Genomic_DNA"/>
</dbReference>
<keyword evidence="4 6" id="KW-1133">Transmembrane helix</keyword>
<dbReference type="RefSeq" id="WP_283409800.1">
    <property type="nucleotide sequence ID" value="NZ_FXUF01000010.1"/>
</dbReference>
<gene>
    <name evidence="7" type="ORF">SAMN06296020_1108</name>
</gene>
<accession>A0AA46AJP9</accession>
<dbReference type="InterPro" id="IPR002293">
    <property type="entry name" value="AA/rel_permease1"/>
</dbReference>
<dbReference type="Pfam" id="PF13520">
    <property type="entry name" value="AA_permease_2"/>
    <property type="match status" value="1"/>
</dbReference>
<evidence type="ECO:0000256" key="4">
    <source>
        <dbReference type="ARBA" id="ARBA00022989"/>
    </source>
</evidence>
<dbReference type="PIRSF" id="PIRSF006060">
    <property type="entry name" value="AA_transporter"/>
    <property type="match status" value="1"/>
</dbReference>
<feature type="transmembrane region" description="Helical" evidence="6">
    <location>
        <begin position="400"/>
        <end position="418"/>
    </location>
</feature>
<dbReference type="PANTHER" id="PTHR42770">
    <property type="entry name" value="AMINO ACID TRANSPORTER-RELATED"/>
    <property type="match status" value="1"/>
</dbReference>
<evidence type="ECO:0000256" key="1">
    <source>
        <dbReference type="ARBA" id="ARBA00004651"/>
    </source>
</evidence>
<feature type="transmembrane region" description="Helical" evidence="6">
    <location>
        <begin position="86"/>
        <end position="107"/>
    </location>
</feature>
<sequence>MNEQRYSLSKVLSRTDVLALAFGTMIGWGWVMLAGYWVAEAGIAGAILAFILGTTMCILVGLTYAELTPALPLAGGEMVFAYRGLGYKWGWVTAWAICLAYLGVAAWEGIAISTAINYLYPLPETGYLWTVAGYDVHLSWAIVGIVFAIALHYLNYIGTKPSAIFQIMATTGLLLSGIAFFFGSVSFGNTEYMVPVFTGGAGIISVLLMAPAMFVGFDVIPQSAEEMKIPLNQIAGILVISIMMAAVWYIIMIVGISMAAPPAVREAASVPVADAMTYAYGSPLFGKMLILGAMCGILSSWNGFIVGGTRVLFAMGRAKMLPQIFGSLHPVYKTPTAAILLSGGICCLAPFLGRNALIWFVNASAFGTVVAYFMVSISFMMIRKKEPNLERPFLIKKGKLMGVLAVITSGLFITLYLPVGPGSLAWPHEWMLIFGWALIGFVLAVWAKRSYPDVSDQDREYLIFGEKYARASLKYEGAALQASKGETGSG</sequence>
<dbReference type="InterPro" id="IPR050367">
    <property type="entry name" value="APC_superfamily"/>
</dbReference>
<feature type="transmembrane region" description="Helical" evidence="6">
    <location>
        <begin position="288"/>
        <end position="313"/>
    </location>
</feature>
<evidence type="ECO:0000313" key="8">
    <source>
        <dbReference type="Proteomes" id="UP001158066"/>
    </source>
</evidence>
<dbReference type="Gene3D" id="1.20.1740.10">
    <property type="entry name" value="Amino acid/polyamine transporter I"/>
    <property type="match status" value="1"/>
</dbReference>
<dbReference type="Proteomes" id="UP001158066">
    <property type="component" value="Unassembled WGS sequence"/>
</dbReference>
<evidence type="ECO:0000313" key="7">
    <source>
        <dbReference type="EMBL" id="SMP62513.1"/>
    </source>
</evidence>
<evidence type="ECO:0000256" key="2">
    <source>
        <dbReference type="ARBA" id="ARBA00022475"/>
    </source>
</evidence>
<reference evidence="7" key="1">
    <citation type="submission" date="2017-05" db="EMBL/GenBank/DDBJ databases">
        <authorList>
            <person name="Varghese N."/>
            <person name="Submissions S."/>
        </authorList>
    </citation>
    <scope>NUCLEOTIDE SEQUENCE</scope>
    <source>
        <strain evidence="7">Su22</strain>
    </source>
</reference>
<protein>
    <submittedName>
        <fullName evidence="7">Amino acid/polyamine/organocation transporter, APC superfamily</fullName>
    </submittedName>
</protein>
<keyword evidence="8" id="KW-1185">Reference proteome</keyword>
<comment type="subcellular location">
    <subcellularLocation>
        <location evidence="1">Cell membrane</location>
        <topology evidence="1">Multi-pass membrane protein</topology>
    </subcellularLocation>
</comment>
<keyword evidence="3 6" id="KW-0812">Transmembrane</keyword>
<feature type="transmembrane region" description="Helical" evidence="6">
    <location>
        <begin position="127"/>
        <end position="151"/>
    </location>
</feature>
<feature type="transmembrane region" description="Helical" evidence="6">
    <location>
        <begin position="17"/>
        <end position="37"/>
    </location>
</feature>
<keyword evidence="2" id="KW-1003">Cell membrane</keyword>
<feature type="transmembrane region" description="Helical" evidence="6">
    <location>
        <begin position="163"/>
        <end position="182"/>
    </location>
</feature>
<name>A0AA46AJP9_9CLOT</name>
<dbReference type="GO" id="GO:0022857">
    <property type="term" value="F:transmembrane transporter activity"/>
    <property type="evidence" value="ECO:0007669"/>
    <property type="project" value="InterPro"/>
</dbReference>
<proteinExistence type="predicted"/>